<evidence type="ECO:0000313" key="4">
    <source>
        <dbReference type="Proteomes" id="UP000000707"/>
    </source>
</evidence>
<dbReference type="KEGG" id="cten:18249893"/>
<dbReference type="InterPro" id="IPR046362">
    <property type="entry name" value="Zw10/DSL1_C_sf"/>
</dbReference>
<sequence>MIRGLRQQYDERLNHINKKLLDYQKGIDSFAIINDSNFQRPNDSKSTLSELDESLTVLNQNLSHLNELWVIKNLIKEIEAYMADINEVVLSLESLYINFENLLGKLSKLDSNLVVKSEVSTKTAELMDDLWVYLQEIFQKYMPSSDKLKPTIDGVDVGEFLSLVEKFSSISEKIDVNELLAENKVIWESYLLGLAFKKLTLIDTDLHIEDTDGSVLSVLGSILSFIRFINAINVQSLKNLYQPKLSNKLINLISENINILVDSSTNEYITLVEIIKVVEGTHWRLSLNLTLENYDSKMKTIYNNWIMDNYIDKIRQVFKSADFTKVSEIKWEIDGSRFDNMRDQITTMDKRLDVTMSNESKVESKADEQEGGWNSWNDEWDDNEEDPIQPTQEPQEHKGEGWDDWNEWDEDKDSQSIQAPSTQKVSLSALQEQPNPVLNTIRTTIKVSSTANKLVEVLNDFLIESQANLDPLISTILSVSTITYPSSSTSFLLYNDLQYLAKNMDNERINGFAESLINRRMNEVAKTLVQILVKIKQEENNHIILTQLASWFDSIFQTELLNSNFFKFKDIVYYAIDFVCNWVSNLIISIDEVTEYKSQNLTKLIDELNGFFNQKLLLLNETKSLESMERLSNVRFLINNHLVDIIERFYHGDFYNISTGELISVIESCFIKSELRDNYINEIVEFRNIS</sequence>
<dbReference type="HOGENOM" id="CLU_023998_0_0_1"/>
<dbReference type="AlphaFoldDB" id="G3B7Z8"/>
<dbReference type="EMBL" id="GL996527">
    <property type="protein sequence ID" value="EGV61695.1"/>
    <property type="molecule type" value="Genomic_DNA"/>
</dbReference>
<dbReference type="OrthoDB" id="534815at2759"/>
<feature type="region of interest" description="Disordered" evidence="1">
    <location>
        <begin position="356"/>
        <end position="425"/>
    </location>
</feature>
<gene>
    <name evidence="3" type="ORF">CANTEDRAFT_135634</name>
</gene>
<evidence type="ECO:0000259" key="2">
    <source>
        <dbReference type="Pfam" id="PF11989"/>
    </source>
</evidence>
<feature type="domain" description="Retrograde transport protein Dsl1 C-terminal" evidence="2">
    <location>
        <begin position="579"/>
        <end position="688"/>
    </location>
</feature>
<dbReference type="Proteomes" id="UP000000707">
    <property type="component" value="Unassembled WGS sequence"/>
</dbReference>
<feature type="compositionally biased region" description="Acidic residues" evidence="1">
    <location>
        <begin position="402"/>
        <end position="412"/>
    </location>
</feature>
<dbReference type="STRING" id="590646.G3B7Z8"/>
<organism evidence="4">
    <name type="scientific">Candida tenuis (strain ATCC 10573 / BCRC 21748 / CBS 615 / JCM 9827 / NBRC 10315 / NRRL Y-1498 / VKM Y-70)</name>
    <name type="common">Yeast</name>
    <name type="synonym">Yamadazyma tenuis</name>
    <dbReference type="NCBI Taxonomy" id="590646"/>
    <lineage>
        <taxon>Eukaryota</taxon>
        <taxon>Fungi</taxon>
        <taxon>Dikarya</taxon>
        <taxon>Ascomycota</taxon>
        <taxon>Saccharomycotina</taxon>
        <taxon>Pichiomycetes</taxon>
        <taxon>Debaryomycetaceae</taxon>
        <taxon>Yamadazyma</taxon>
    </lineage>
</organism>
<reference evidence="3 4" key="1">
    <citation type="journal article" date="2011" name="Proc. Natl. Acad. Sci. U.S.A.">
        <title>Comparative genomics of xylose-fermenting fungi for enhanced biofuel production.</title>
        <authorList>
            <person name="Wohlbach D.J."/>
            <person name="Kuo A."/>
            <person name="Sato T.K."/>
            <person name="Potts K.M."/>
            <person name="Salamov A.A."/>
            <person name="LaButti K.M."/>
            <person name="Sun H."/>
            <person name="Clum A."/>
            <person name="Pangilinan J.L."/>
            <person name="Lindquist E.A."/>
            <person name="Lucas S."/>
            <person name="Lapidus A."/>
            <person name="Jin M."/>
            <person name="Gunawan C."/>
            <person name="Balan V."/>
            <person name="Dale B.E."/>
            <person name="Jeffries T.W."/>
            <person name="Zinkel R."/>
            <person name="Barry K.W."/>
            <person name="Grigoriev I.V."/>
            <person name="Gasch A.P."/>
        </authorList>
    </citation>
    <scope>NUCLEOTIDE SEQUENCE [LARGE SCALE GENOMIC DNA]</scope>
    <source>
        <strain evidence="4">ATCC 10573 / BCRC 21748 / CBS 615 / JCM 9827 / NBRC 10315 / NRRL Y-1498 / VKM Y-70</strain>
    </source>
</reference>
<accession>G3B7Z8</accession>
<evidence type="ECO:0000256" key="1">
    <source>
        <dbReference type="SAM" id="MobiDB-lite"/>
    </source>
</evidence>
<keyword evidence="4" id="KW-1185">Reference proteome</keyword>
<dbReference type="Gene3D" id="1.10.357.150">
    <property type="match status" value="1"/>
</dbReference>
<dbReference type="eggNOG" id="ENOG502QR7Q">
    <property type="taxonomic scope" value="Eukaryota"/>
</dbReference>
<dbReference type="GeneID" id="18249893"/>
<feature type="compositionally biased region" description="Acidic residues" evidence="1">
    <location>
        <begin position="378"/>
        <end position="387"/>
    </location>
</feature>
<feature type="compositionally biased region" description="Polar residues" evidence="1">
    <location>
        <begin position="415"/>
        <end position="425"/>
    </location>
</feature>
<dbReference type="Pfam" id="PF11989">
    <property type="entry name" value="Dsl1_C"/>
    <property type="match status" value="1"/>
</dbReference>
<dbReference type="InterPro" id="IPR021876">
    <property type="entry name" value="Dsl1_C"/>
</dbReference>
<name>G3B7Z8_CANTC</name>
<proteinExistence type="predicted"/>
<evidence type="ECO:0000313" key="3">
    <source>
        <dbReference type="EMBL" id="EGV61695.1"/>
    </source>
</evidence>
<protein>
    <recommendedName>
        <fullName evidence="2">Retrograde transport protein Dsl1 C-terminal domain-containing protein</fullName>
    </recommendedName>
</protein>